<dbReference type="Pfam" id="PF00899">
    <property type="entry name" value="ThiF"/>
    <property type="match status" value="1"/>
</dbReference>
<dbReference type="Gene3D" id="3.40.50.720">
    <property type="entry name" value="NAD(P)-binding Rossmann-like Domain"/>
    <property type="match status" value="1"/>
</dbReference>
<keyword evidence="3" id="KW-1185">Reference proteome</keyword>
<protein>
    <submittedName>
        <fullName evidence="2">ThiF family adenylyltransferase</fullName>
    </submittedName>
</protein>
<dbReference type="GO" id="GO:0016779">
    <property type="term" value="F:nucleotidyltransferase activity"/>
    <property type="evidence" value="ECO:0007669"/>
    <property type="project" value="UniProtKB-KW"/>
</dbReference>
<evidence type="ECO:0000313" key="3">
    <source>
        <dbReference type="Proteomes" id="UP001455384"/>
    </source>
</evidence>
<sequence>MNWYESDNMERYSRQILYNRIGLEGQRLIASRTVLIVGTGALGSLSSELLARAGIGKLILIDRDYVEHSNLQRQTLYTESDADEKKPKVIAARERLLEIRPNLEIDAHIAHCDGPLLESLAEEADLLLDGTDNFDTRLLINDVAYKYGKPWVYAACVEASYSSCGFVPGATPCYRCLVPVLPTTTLTCDTAGIIAPAVQMAVAEQVTTALKILTGQYEAPYYMRIGNVWDMEHMKYRIDGMKEAHCDTCGEAPAYPALDMKADVAMRLCGRDTVQVMDDRITEAAVDHALDHLGTDVNRTPYFREFHYDGYRFVCFKNGRLLIHGLDEMNKAKTLVNQLFG</sequence>
<dbReference type="RefSeq" id="WP_373446105.1">
    <property type="nucleotide sequence ID" value="NZ_CP138333.2"/>
</dbReference>
<dbReference type="InterPro" id="IPR045886">
    <property type="entry name" value="ThiF/MoeB/HesA"/>
</dbReference>
<keyword evidence="2" id="KW-0808">Transferase</keyword>
<dbReference type="SUPFAM" id="SSF69572">
    <property type="entry name" value="Activating enzymes of the ubiquitin-like proteins"/>
    <property type="match status" value="1"/>
</dbReference>
<dbReference type="Proteomes" id="UP001455384">
    <property type="component" value="Chromosome"/>
</dbReference>
<keyword evidence="2" id="KW-0548">Nucleotidyltransferase</keyword>
<dbReference type="EMBL" id="CP138333">
    <property type="protein sequence ID" value="WZX29946.2"/>
    <property type="molecule type" value="Genomic_DNA"/>
</dbReference>
<reference evidence="3" key="1">
    <citation type="submission" date="2023-10" db="EMBL/GenBank/DDBJ databases">
        <title>Genome analysis and identification of Salinococcus sp. Bachu38 nov., a PGPR from the rhizosphere of Tamarix.</title>
        <authorList>
            <person name="Liang Z."/>
            <person name="Zhang X."/>
            <person name="Jia J."/>
            <person name="Chen X."/>
            <person name="Wang Y."/>
            <person name="Wang Q."/>
            <person name="Wang R."/>
        </authorList>
    </citation>
    <scope>NUCLEOTIDE SEQUENCE [LARGE SCALE GENOMIC DNA]</scope>
    <source>
        <strain evidence="3">Bachu38</strain>
    </source>
</reference>
<dbReference type="InterPro" id="IPR035985">
    <property type="entry name" value="Ubiquitin-activating_enz"/>
</dbReference>
<dbReference type="PANTHER" id="PTHR10953">
    <property type="entry name" value="UBIQUITIN-ACTIVATING ENZYME E1"/>
    <property type="match status" value="1"/>
</dbReference>
<evidence type="ECO:0000313" key="2">
    <source>
        <dbReference type="EMBL" id="WZX29946.2"/>
    </source>
</evidence>
<accession>A0ABZ3CIS1</accession>
<feature type="domain" description="THIF-type NAD/FAD binding fold" evidence="1">
    <location>
        <begin position="12"/>
        <end position="223"/>
    </location>
</feature>
<name>A0ABZ3CIS1_9STAP</name>
<proteinExistence type="predicted"/>
<dbReference type="CDD" id="cd00757">
    <property type="entry name" value="ThiF_MoeB_HesA_family"/>
    <property type="match status" value="1"/>
</dbReference>
<dbReference type="PANTHER" id="PTHR10953:SF102">
    <property type="entry name" value="ADENYLYLTRANSFERASE AND SULFURTRANSFERASE MOCS3"/>
    <property type="match status" value="1"/>
</dbReference>
<gene>
    <name evidence="2" type="ORF">RQP18_01885</name>
</gene>
<organism evidence="2 3">
    <name type="scientific">Salinicoccus bachuensis</name>
    <dbReference type="NCBI Taxonomy" id="3136731"/>
    <lineage>
        <taxon>Bacteria</taxon>
        <taxon>Bacillati</taxon>
        <taxon>Bacillota</taxon>
        <taxon>Bacilli</taxon>
        <taxon>Bacillales</taxon>
        <taxon>Staphylococcaceae</taxon>
        <taxon>Salinicoccus</taxon>
    </lineage>
</organism>
<dbReference type="InterPro" id="IPR000594">
    <property type="entry name" value="ThiF_NAD_FAD-bd"/>
</dbReference>
<evidence type="ECO:0000259" key="1">
    <source>
        <dbReference type="Pfam" id="PF00899"/>
    </source>
</evidence>